<keyword evidence="1" id="KW-0479">Metal-binding</keyword>
<evidence type="ECO:0000259" key="6">
    <source>
        <dbReference type="Pfam" id="PF07732"/>
    </source>
</evidence>
<evidence type="ECO:0000256" key="4">
    <source>
        <dbReference type="SAM" id="SignalP"/>
    </source>
</evidence>
<dbReference type="EMBL" id="CP010802">
    <property type="protein sequence ID" value="ALC18081.1"/>
    <property type="molecule type" value="Genomic_DNA"/>
</dbReference>
<evidence type="ECO:0000256" key="2">
    <source>
        <dbReference type="ARBA" id="ARBA00023002"/>
    </source>
</evidence>
<dbReference type="GO" id="GO:0005507">
    <property type="term" value="F:copper ion binding"/>
    <property type="evidence" value="ECO:0007669"/>
    <property type="project" value="InterPro"/>
</dbReference>
<feature type="domain" description="Plastocyanin-like" evidence="5">
    <location>
        <begin position="312"/>
        <end position="399"/>
    </location>
</feature>
<dbReference type="Pfam" id="PF07732">
    <property type="entry name" value="Cu-oxidase_3"/>
    <property type="match status" value="1"/>
</dbReference>
<dbReference type="GO" id="GO:0016491">
    <property type="term" value="F:oxidoreductase activity"/>
    <property type="evidence" value="ECO:0007669"/>
    <property type="project" value="UniProtKB-KW"/>
</dbReference>
<evidence type="ECO:0000313" key="7">
    <source>
        <dbReference type="EMBL" id="ALC18081.1"/>
    </source>
</evidence>
<name>A0A0M5ILQ4_9BACT</name>
<gene>
    <name evidence="7" type="ORF">DSOUD_3362</name>
</gene>
<evidence type="ECO:0000256" key="1">
    <source>
        <dbReference type="ARBA" id="ARBA00022723"/>
    </source>
</evidence>
<feature type="chain" id="PRO_5005803205" evidence="4">
    <location>
        <begin position="27"/>
        <end position="418"/>
    </location>
</feature>
<dbReference type="InterPro" id="IPR045087">
    <property type="entry name" value="Cu-oxidase_fam"/>
</dbReference>
<keyword evidence="8" id="KW-1185">Reference proteome</keyword>
<keyword evidence="2" id="KW-0560">Oxidoreductase</keyword>
<dbReference type="InterPro" id="IPR008972">
    <property type="entry name" value="Cupredoxin"/>
</dbReference>
<dbReference type="InterPro" id="IPR011707">
    <property type="entry name" value="Cu-oxidase-like_N"/>
</dbReference>
<evidence type="ECO:0000256" key="3">
    <source>
        <dbReference type="ARBA" id="ARBA00023008"/>
    </source>
</evidence>
<feature type="signal peptide" evidence="4">
    <location>
        <begin position="1"/>
        <end position="26"/>
    </location>
</feature>
<dbReference type="STRING" id="1603606.DSOUD_3362"/>
<reference evidence="7 8" key="1">
    <citation type="submission" date="2015-07" db="EMBL/GenBank/DDBJ databases">
        <title>Isolation and Genomic Characterization of a Novel Halophilic Metal-Reducing Deltaproteobacterium from the Deep Subsurface.</title>
        <authorList>
            <person name="Badalamenti J.P."/>
            <person name="Summers Z.M."/>
            <person name="Gralnick J.A."/>
            <person name="Bond D.R."/>
        </authorList>
    </citation>
    <scope>NUCLEOTIDE SEQUENCE [LARGE SCALE GENOMIC DNA]</scope>
    <source>
        <strain evidence="7 8">WTL</strain>
    </source>
</reference>
<dbReference type="PANTHER" id="PTHR11709">
    <property type="entry name" value="MULTI-COPPER OXIDASE"/>
    <property type="match status" value="1"/>
</dbReference>
<organism evidence="7 8">
    <name type="scientific">Desulfuromonas soudanensis</name>
    <dbReference type="NCBI Taxonomy" id="1603606"/>
    <lineage>
        <taxon>Bacteria</taxon>
        <taxon>Pseudomonadati</taxon>
        <taxon>Thermodesulfobacteriota</taxon>
        <taxon>Desulfuromonadia</taxon>
        <taxon>Desulfuromonadales</taxon>
        <taxon>Desulfuromonadaceae</taxon>
        <taxon>Desulfuromonas</taxon>
    </lineage>
</organism>
<dbReference type="RefSeq" id="WP_053552032.1">
    <property type="nucleotide sequence ID" value="NZ_CP010802.1"/>
</dbReference>
<dbReference type="InterPro" id="IPR001117">
    <property type="entry name" value="Cu-oxidase_2nd"/>
</dbReference>
<keyword evidence="4" id="KW-0732">Signal</keyword>
<evidence type="ECO:0000259" key="5">
    <source>
        <dbReference type="Pfam" id="PF00394"/>
    </source>
</evidence>
<proteinExistence type="predicted"/>
<feature type="domain" description="Plastocyanin-like" evidence="6">
    <location>
        <begin position="124"/>
        <end position="226"/>
    </location>
</feature>
<keyword evidence="3" id="KW-0186">Copper</keyword>
<dbReference type="KEGG" id="des:DSOUD_3362"/>
<protein>
    <submittedName>
        <fullName evidence="7">Multicopper oxidase</fullName>
    </submittedName>
</protein>
<dbReference type="PANTHER" id="PTHR11709:SF394">
    <property type="entry name" value="FI03373P-RELATED"/>
    <property type="match status" value="1"/>
</dbReference>
<sequence>MTILQKRWMSLAVGLLVAAAALPAQAGVFPQCPTRDPAPGSPVVYGSWFSDVNGDGMLRASDGEILNPVSPEQVCVHLAAGDGFTNMADGREQYIFGFVNATGFNAPAMNEPWDAVMMGYMEKAQFPAPTLTFREGDEVYLSLTNVGMINRPDLFDPHSVHWHGFPNASAIFDGVPDASIIINMGSTLTYYYQVVEAGTFMYHCHVEATEHMQMGMLGNLYVSPAQDGTTFGPFNKFAYNDGDGSTGYDVAYPLQIASFDPVFHEKHIGVQPLPFADMDDKYPMLNGRGYPDTVNPALALPYEHGSSSPIPALISATAGQKILLRVSSLSTTSFHTLTVQGIPMQVIGKGSRKLGLPGDASQYYTTNSITLGGGQSMDVLLDTTGVQPGTYFLYTTNLDHLANEADDFGGMMTEIRIQ</sequence>
<evidence type="ECO:0000313" key="8">
    <source>
        <dbReference type="Proteomes" id="UP000057158"/>
    </source>
</evidence>
<dbReference type="SUPFAM" id="SSF49503">
    <property type="entry name" value="Cupredoxins"/>
    <property type="match status" value="2"/>
</dbReference>
<dbReference type="Gene3D" id="2.60.40.420">
    <property type="entry name" value="Cupredoxins - blue copper proteins"/>
    <property type="match status" value="1"/>
</dbReference>
<dbReference type="AlphaFoldDB" id="A0A0M5ILQ4"/>
<accession>A0A0M5ILQ4</accession>
<dbReference type="Pfam" id="PF00394">
    <property type="entry name" value="Cu-oxidase"/>
    <property type="match status" value="1"/>
</dbReference>
<dbReference type="PATRIC" id="fig|1603606.3.peg.3619"/>
<dbReference type="Proteomes" id="UP000057158">
    <property type="component" value="Chromosome"/>
</dbReference>